<evidence type="ECO:0000313" key="3">
    <source>
        <dbReference type="Proteomes" id="UP000294933"/>
    </source>
</evidence>
<keyword evidence="1" id="KW-1133">Transmembrane helix</keyword>
<keyword evidence="1" id="KW-0472">Membrane</keyword>
<keyword evidence="3" id="KW-1185">Reference proteome</keyword>
<name>A0A4Y7QCH6_9AGAM</name>
<proteinExistence type="predicted"/>
<feature type="transmembrane region" description="Helical" evidence="1">
    <location>
        <begin position="46"/>
        <end position="67"/>
    </location>
</feature>
<sequence>MICNERGLDLISQSPPQTFSCCSSTSSTYFPGFSTDIDHFGDVHGTLLSCVWVCYFFVTCGTFWFFGFSRCLLPHSRCTTKYTMKHISTTMPKYLNRPHDLRLVHIITAS</sequence>
<dbReference type="AlphaFoldDB" id="A0A4Y7QCH6"/>
<evidence type="ECO:0000256" key="1">
    <source>
        <dbReference type="SAM" id="Phobius"/>
    </source>
</evidence>
<protein>
    <submittedName>
        <fullName evidence="2">Uncharacterized protein</fullName>
    </submittedName>
</protein>
<dbReference type="Proteomes" id="UP000294933">
    <property type="component" value="Unassembled WGS sequence"/>
</dbReference>
<accession>A0A4Y7QCH6</accession>
<organism evidence="2 3">
    <name type="scientific">Rickenella mellea</name>
    <dbReference type="NCBI Taxonomy" id="50990"/>
    <lineage>
        <taxon>Eukaryota</taxon>
        <taxon>Fungi</taxon>
        <taxon>Dikarya</taxon>
        <taxon>Basidiomycota</taxon>
        <taxon>Agaricomycotina</taxon>
        <taxon>Agaricomycetes</taxon>
        <taxon>Hymenochaetales</taxon>
        <taxon>Rickenellaceae</taxon>
        <taxon>Rickenella</taxon>
    </lineage>
</organism>
<reference evidence="2 3" key="1">
    <citation type="submission" date="2018-06" db="EMBL/GenBank/DDBJ databases">
        <title>A transcriptomic atlas of mushroom development highlights an independent origin of complex multicellularity.</title>
        <authorList>
            <consortium name="DOE Joint Genome Institute"/>
            <person name="Krizsan K."/>
            <person name="Almasi E."/>
            <person name="Merenyi Z."/>
            <person name="Sahu N."/>
            <person name="Viragh M."/>
            <person name="Koszo T."/>
            <person name="Mondo S."/>
            <person name="Kiss B."/>
            <person name="Balint B."/>
            <person name="Kues U."/>
            <person name="Barry K."/>
            <person name="Hegedus J.C."/>
            <person name="Henrissat B."/>
            <person name="Johnson J."/>
            <person name="Lipzen A."/>
            <person name="Ohm R."/>
            <person name="Nagy I."/>
            <person name="Pangilinan J."/>
            <person name="Yan J."/>
            <person name="Xiong Y."/>
            <person name="Grigoriev I.V."/>
            <person name="Hibbett D.S."/>
            <person name="Nagy L.G."/>
        </authorList>
    </citation>
    <scope>NUCLEOTIDE SEQUENCE [LARGE SCALE GENOMIC DNA]</scope>
    <source>
        <strain evidence="2 3">SZMC22713</strain>
    </source>
</reference>
<evidence type="ECO:0000313" key="2">
    <source>
        <dbReference type="EMBL" id="TDL24550.1"/>
    </source>
</evidence>
<keyword evidence="1" id="KW-0812">Transmembrane</keyword>
<dbReference type="EMBL" id="ML170166">
    <property type="protein sequence ID" value="TDL24550.1"/>
    <property type="molecule type" value="Genomic_DNA"/>
</dbReference>
<dbReference type="VEuPathDB" id="FungiDB:BD410DRAFT_93919"/>
<gene>
    <name evidence="2" type="ORF">BD410DRAFT_93919</name>
</gene>